<gene>
    <name evidence="2" type="ORF">ASZ90_010331</name>
</gene>
<reference evidence="2" key="1">
    <citation type="journal article" date="2015" name="Proc. Natl. Acad. Sci. U.S.A.">
        <title>Networks of energetic and metabolic interactions define dynamics in microbial communities.</title>
        <authorList>
            <person name="Embree M."/>
            <person name="Liu J.K."/>
            <person name="Al-Bassam M.M."/>
            <person name="Zengler K."/>
        </authorList>
    </citation>
    <scope>NUCLEOTIDE SEQUENCE</scope>
</reference>
<evidence type="ECO:0000256" key="1">
    <source>
        <dbReference type="SAM" id="MobiDB-lite"/>
    </source>
</evidence>
<organism evidence="2">
    <name type="scientific">hydrocarbon metagenome</name>
    <dbReference type="NCBI Taxonomy" id="938273"/>
    <lineage>
        <taxon>unclassified sequences</taxon>
        <taxon>metagenomes</taxon>
        <taxon>ecological metagenomes</taxon>
    </lineage>
</organism>
<accession>A0A0W8FH16</accession>
<comment type="caution">
    <text evidence="2">The sequence shown here is derived from an EMBL/GenBank/DDBJ whole genome shotgun (WGS) entry which is preliminary data.</text>
</comment>
<protein>
    <submittedName>
        <fullName evidence="2">Uncharacterized protein</fullName>
    </submittedName>
</protein>
<feature type="region of interest" description="Disordered" evidence="1">
    <location>
        <begin position="56"/>
        <end position="91"/>
    </location>
</feature>
<feature type="compositionally biased region" description="Basic and acidic residues" evidence="1">
    <location>
        <begin position="56"/>
        <end position="79"/>
    </location>
</feature>
<dbReference type="AlphaFoldDB" id="A0A0W8FH16"/>
<proteinExistence type="predicted"/>
<dbReference type="EMBL" id="LNQE01001243">
    <property type="protein sequence ID" value="KUG19938.1"/>
    <property type="molecule type" value="Genomic_DNA"/>
</dbReference>
<sequence>MRSGRTAAQQASRPNPKTCGCCFSRPCIDRKPTESRQIRAQSVTSEMQPQYFRIRFDGHANPHAGERGRRKPKPQDVVHDTTGPVFLDLPL</sequence>
<name>A0A0W8FH16_9ZZZZ</name>
<evidence type="ECO:0000313" key="2">
    <source>
        <dbReference type="EMBL" id="KUG19938.1"/>
    </source>
</evidence>